<evidence type="ECO:0000313" key="8">
    <source>
        <dbReference type="EMBL" id="SHE84063.1"/>
    </source>
</evidence>
<dbReference type="Pfam" id="PF13174">
    <property type="entry name" value="TPR_6"/>
    <property type="match status" value="1"/>
</dbReference>
<dbReference type="Proteomes" id="UP000184204">
    <property type="component" value="Unassembled WGS sequence"/>
</dbReference>
<feature type="region of interest" description="Disordered" evidence="5">
    <location>
        <begin position="196"/>
        <end position="241"/>
    </location>
</feature>
<dbReference type="PANTHER" id="PTHR45586">
    <property type="entry name" value="TPR REPEAT-CONTAINING PROTEIN PA4667"/>
    <property type="match status" value="1"/>
</dbReference>
<dbReference type="SMART" id="SM00028">
    <property type="entry name" value="TPR"/>
    <property type="match status" value="6"/>
</dbReference>
<dbReference type="RefSeq" id="WP_066051518.1">
    <property type="nucleotide sequence ID" value="NZ_CP014223.1"/>
</dbReference>
<dbReference type="AlphaFoldDB" id="A0A120MKC0"/>
<dbReference type="KEGG" id="cpro:CPRO_21830"/>
<keyword evidence="2 3" id="KW-0802">TPR repeat</keyword>
<keyword evidence="6" id="KW-0472">Membrane</keyword>
<dbReference type="OrthoDB" id="9791784at2"/>
<dbReference type="InterPro" id="IPR011990">
    <property type="entry name" value="TPR-like_helical_dom_sf"/>
</dbReference>
<keyword evidence="7" id="KW-0449">Lipoprotein</keyword>
<evidence type="ECO:0000256" key="3">
    <source>
        <dbReference type="PROSITE-ProRule" id="PRU00339"/>
    </source>
</evidence>
<dbReference type="Gene3D" id="1.25.40.10">
    <property type="entry name" value="Tetratricopeptide repeat domain"/>
    <property type="match status" value="2"/>
</dbReference>
<organism evidence="8 10">
    <name type="scientific">Anaerotignum propionicum DSM 1682</name>
    <dbReference type="NCBI Taxonomy" id="991789"/>
    <lineage>
        <taxon>Bacteria</taxon>
        <taxon>Bacillati</taxon>
        <taxon>Bacillota</taxon>
        <taxon>Clostridia</taxon>
        <taxon>Lachnospirales</taxon>
        <taxon>Anaerotignaceae</taxon>
        <taxon>Anaerotignum</taxon>
    </lineage>
</organism>
<evidence type="ECO:0000313" key="7">
    <source>
        <dbReference type="EMBL" id="AMJ41763.1"/>
    </source>
</evidence>
<feature type="coiled-coil region" evidence="4">
    <location>
        <begin position="307"/>
        <end position="337"/>
    </location>
</feature>
<evidence type="ECO:0000256" key="6">
    <source>
        <dbReference type="SAM" id="Phobius"/>
    </source>
</evidence>
<dbReference type="EMBL" id="FQUA01000008">
    <property type="protein sequence ID" value="SHE84063.1"/>
    <property type="molecule type" value="Genomic_DNA"/>
</dbReference>
<dbReference type="InterPro" id="IPR051012">
    <property type="entry name" value="CellSynth/LPSAsmb/PSIAsmb"/>
</dbReference>
<reference evidence="9" key="2">
    <citation type="submission" date="2016-01" db="EMBL/GenBank/DDBJ databases">
        <authorList>
            <person name="Poehlein A."/>
            <person name="Schlien K."/>
            <person name="Gottschalk G."/>
            <person name="Buckel W."/>
            <person name="Daniel R."/>
        </authorList>
    </citation>
    <scope>NUCLEOTIDE SEQUENCE [LARGE SCALE GENOMIC DNA]</scope>
    <source>
        <strain evidence="9">X2</strain>
    </source>
</reference>
<evidence type="ECO:0000256" key="1">
    <source>
        <dbReference type="ARBA" id="ARBA00022737"/>
    </source>
</evidence>
<feature type="repeat" description="TPR" evidence="3">
    <location>
        <begin position="421"/>
        <end position="454"/>
    </location>
</feature>
<dbReference type="Pfam" id="PF13181">
    <property type="entry name" value="TPR_8"/>
    <property type="match status" value="1"/>
</dbReference>
<feature type="compositionally biased region" description="Basic and acidic residues" evidence="5">
    <location>
        <begin position="214"/>
        <end position="223"/>
    </location>
</feature>
<reference evidence="10" key="4">
    <citation type="submission" date="2016-11" db="EMBL/GenBank/DDBJ databases">
        <authorList>
            <person name="Jaros S."/>
            <person name="Januszkiewicz K."/>
            <person name="Wedrychowicz H."/>
        </authorList>
    </citation>
    <scope>NUCLEOTIDE SEQUENCE [LARGE SCALE GENOMIC DNA]</scope>
    <source>
        <strain evidence="10">DSM 1682</strain>
    </source>
</reference>
<sequence>MRCPNCGFDFSEGYLCPKCGIDTFVFLKTQKLSIRLYNEALEAAREMDLSGAAEKLEQSLLFDKSNMQARNLLGLIYCETGRIADALKHWIISTSMVKDNNPAVGYMDFLQKNGREMEKYNDAVRMYNQALLYLNHGSDDMAIIQLKKAVDSNPDFIDAYNLLTLCCIEENNYKRAQHFIDIVLKKDKKNPKALKYDNVINSGGTSGLRKKTPRSAESKEDSSQKTVSLKKTDSAPPMPRYKRKEKQIGILEKRDIISFLLGIVCAAIAILVLMMPAMNEAKDKLIVDLQTKVDNYAGETKMTPGEVLAMRTELETLRNENKRLRSEETKQANLELLQTALSQMTDNDFETCVATLDRIDTIGFSDEDIAKYNSVKATVYPKAADSLYTKGKSEFLSNKYAEAKASLESALKYASDENFIDDAYFYLAKIAEKDEDLEQAKAYYQKVISEYPDSNQLTNAENALKNLSE</sequence>
<reference evidence="8" key="3">
    <citation type="submission" date="2016-11" db="EMBL/GenBank/DDBJ databases">
        <authorList>
            <person name="Varghese N."/>
            <person name="Submissions S."/>
        </authorList>
    </citation>
    <scope>NUCLEOTIDE SEQUENCE</scope>
    <source>
        <strain evidence="8">DSM 1682</strain>
    </source>
</reference>
<evidence type="ECO:0000256" key="2">
    <source>
        <dbReference type="ARBA" id="ARBA00022803"/>
    </source>
</evidence>
<proteinExistence type="predicted"/>
<accession>A0A120MKC0</accession>
<evidence type="ECO:0000256" key="5">
    <source>
        <dbReference type="SAM" id="MobiDB-lite"/>
    </source>
</evidence>
<keyword evidence="9" id="KW-1185">Reference proteome</keyword>
<name>A0A120MKC0_ANAPI</name>
<dbReference type="PANTHER" id="PTHR45586:SF1">
    <property type="entry name" value="LIPOPOLYSACCHARIDE ASSEMBLY PROTEIN B"/>
    <property type="match status" value="1"/>
</dbReference>
<gene>
    <name evidence="7" type="ORF">CPRO_21830</name>
    <name evidence="8" type="ORF">SAMN02745151_01958</name>
</gene>
<keyword evidence="6" id="KW-1133">Transmembrane helix</keyword>
<feature type="transmembrane region" description="Helical" evidence="6">
    <location>
        <begin position="256"/>
        <end position="275"/>
    </location>
</feature>
<dbReference type="PROSITE" id="PS50005">
    <property type="entry name" value="TPR"/>
    <property type="match status" value="1"/>
</dbReference>
<dbReference type="EMBL" id="CP014223">
    <property type="protein sequence ID" value="AMJ41763.1"/>
    <property type="molecule type" value="Genomic_DNA"/>
</dbReference>
<keyword evidence="1" id="KW-0677">Repeat</keyword>
<evidence type="ECO:0000256" key="4">
    <source>
        <dbReference type="SAM" id="Coils"/>
    </source>
</evidence>
<reference evidence="7 9" key="1">
    <citation type="journal article" date="2016" name="Genome Announc.">
        <title>Complete Genome Sequence of the Amino Acid-Fermenting Clostridium propionicum X2 (DSM 1682).</title>
        <authorList>
            <person name="Poehlein A."/>
            <person name="Schlien K."/>
            <person name="Chowdhury N.P."/>
            <person name="Gottschalk G."/>
            <person name="Buckel W."/>
            <person name="Daniel R."/>
        </authorList>
    </citation>
    <scope>NUCLEOTIDE SEQUENCE [LARGE SCALE GENOMIC DNA]</scope>
    <source>
        <strain evidence="7 9">X2</strain>
    </source>
</reference>
<evidence type="ECO:0000313" key="9">
    <source>
        <dbReference type="Proteomes" id="UP000068026"/>
    </source>
</evidence>
<keyword evidence="4" id="KW-0175">Coiled coil</keyword>
<dbReference type="Proteomes" id="UP000068026">
    <property type="component" value="Chromosome"/>
</dbReference>
<keyword evidence="6" id="KW-0812">Transmembrane</keyword>
<evidence type="ECO:0000313" key="10">
    <source>
        <dbReference type="Proteomes" id="UP000184204"/>
    </source>
</evidence>
<dbReference type="SUPFAM" id="SSF48452">
    <property type="entry name" value="TPR-like"/>
    <property type="match status" value="1"/>
</dbReference>
<dbReference type="InterPro" id="IPR019734">
    <property type="entry name" value="TPR_rpt"/>
</dbReference>
<protein>
    <submittedName>
        <fullName evidence="7">Lipoprotein NlpI</fullName>
    </submittedName>
    <submittedName>
        <fullName evidence="8">Tetratricopeptide repeat-containing protein</fullName>
    </submittedName>
</protein>